<dbReference type="EMBL" id="PYAU01000001">
    <property type="protein sequence ID" value="PSL36531.1"/>
    <property type="molecule type" value="Genomic_DNA"/>
</dbReference>
<dbReference type="GO" id="GO:0046872">
    <property type="term" value="F:metal ion binding"/>
    <property type="evidence" value="ECO:0007669"/>
    <property type="project" value="UniProtKB-KW"/>
</dbReference>
<evidence type="ECO:0000256" key="3">
    <source>
        <dbReference type="ARBA" id="ARBA00022617"/>
    </source>
</evidence>
<comment type="catalytic activity">
    <reaction evidence="7">
        <text>heme b + 3 reduced [NADPH--hemoprotein reductase] + 3 O2 = biliverdin IXalpha + CO + Fe(2+) + 3 oxidized [NADPH--hemoprotein reductase] + 3 H2O + H(+)</text>
        <dbReference type="Rhea" id="RHEA:21764"/>
        <dbReference type="Rhea" id="RHEA-COMP:11964"/>
        <dbReference type="Rhea" id="RHEA-COMP:11965"/>
        <dbReference type="ChEBI" id="CHEBI:15377"/>
        <dbReference type="ChEBI" id="CHEBI:15378"/>
        <dbReference type="ChEBI" id="CHEBI:15379"/>
        <dbReference type="ChEBI" id="CHEBI:17245"/>
        <dbReference type="ChEBI" id="CHEBI:29033"/>
        <dbReference type="ChEBI" id="CHEBI:57618"/>
        <dbReference type="ChEBI" id="CHEBI:57991"/>
        <dbReference type="ChEBI" id="CHEBI:58210"/>
        <dbReference type="ChEBI" id="CHEBI:60344"/>
        <dbReference type="EC" id="1.14.14.18"/>
    </reaction>
</comment>
<organism evidence="10 12">
    <name type="scientific">Labedella gwakjiensis</name>
    <dbReference type="NCBI Taxonomy" id="390269"/>
    <lineage>
        <taxon>Bacteria</taxon>
        <taxon>Bacillati</taxon>
        <taxon>Actinomycetota</taxon>
        <taxon>Actinomycetes</taxon>
        <taxon>Micrococcales</taxon>
        <taxon>Microbacteriaceae</taxon>
        <taxon>Labedella</taxon>
    </lineage>
</organism>
<evidence type="ECO:0000256" key="2">
    <source>
        <dbReference type="ARBA" id="ARBA00012360"/>
    </source>
</evidence>
<dbReference type="GO" id="GO:0004392">
    <property type="term" value="F:heme oxygenase (decyclizing) activity"/>
    <property type="evidence" value="ECO:0007669"/>
    <property type="project" value="UniProtKB-EC"/>
</dbReference>
<evidence type="ECO:0000313" key="11">
    <source>
        <dbReference type="EMBL" id="RUQ85552.1"/>
    </source>
</evidence>
<evidence type="ECO:0000256" key="6">
    <source>
        <dbReference type="ARBA" id="ARBA00023004"/>
    </source>
</evidence>
<evidence type="ECO:0000313" key="10">
    <source>
        <dbReference type="EMBL" id="PSL36531.1"/>
    </source>
</evidence>
<dbReference type="PROSITE" id="PS00593">
    <property type="entry name" value="HEME_OXYGENASE"/>
    <property type="match status" value="1"/>
</dbReference>
<dbReference type="EC" id="1.14.14.18" evidence="2"/>
<feature type="binding site" evidence="8">
    <location>
        <position position="21"/>
    </location>
    <ligand>
        <name>heme b</name>
        <dbReference type="ChEBI" id="CHEBI:60344"/>
    </ligand>
</feature>
<keyword evidence="3 8" id="KW-0349">Heme</keyword>
<reference evidence="10 12" key="1">
    <citation type="submission" date="2018-03" db="EMBL/GenBank/DDBJ databases">
        <title>Genomic Encyclopedia of Archaeal and Bacterial Type Strains, Phase II (KMG-II): from individual species to whole genera.</title>
        <authorList>
            <person name="Goeker M."/>
        </authorList>
    </citation>
    <scope>NUCLEOTIDE SEQUENCE [LARGE SCALE GENOMIC DNA]</scope>
    <source>
        <strain evidence="10 12">DSM 21548</strain>
    </source>
</reference>
<feature type="binding site" evidence="8">
    <location>
        <position position="180"/>
    </location>
    <ligand>
        <name>heme b</name>
        <dbReference type="ChEBI" id="CHEBI:60344"/>
    </ligand>
</feature>
<dbReference type="Gene3D" id="1.20.910.10">
    <property type="entry name" value="Heme oxygenase-like"/>
    <property type="match status" value="1"/>
</dbReference>
<dbReference type="InterPro" id="IPR002051">
    <property type="entry name" value="Haem_Oase"/>
</dbReference>
<dbReference type="GO" id="GO:0020037">
    <property type="term" value="F:heme binding"/>
    <property type="evidence" value="ECO:0007669"/>
    <property type="project" value="TreeGrafter"/>
</dbReference>
<dbReference type="SUPFAM" id="SSF48613">
    <property type="entry name" value="Heme oxygenase-like"/>
    <property type="match status" value="1"/>
</dbReference>
<evidence type="ECO:0000313" key="13">
    <source>
        <dbReference type="Proteomes" id="UP000268291"/>
    </source>
</evidence>
<evidence type="ECO:0000256" key="5">
    <source>
        <dbReference type="ARBA" id="ARBA00023002"/>
    </source>
</evidence>
<dbReference type="PANTHER" id="PTHR10720:SF0">
    <property type="entry name" value="HEME OXYGENASE"/>
    <property type="match status" value="1"/>
</dbReference>
<dbReference type="InterPro" id="IPR018207">
    <property type="entry name" value="Haem_oxygenase_CS"/>
</dbReference>
<evidence type="ECO:0000256" key="9">
    <source>
        <dbReference type="PIRSR" id="PIRSR000343-2"/>
    </source>
</evidence>
<comment type="similarity">
    <text evidence="1">Belongs to the heme oxygenase family.</text>
</comment>
<comment type="caution">
    <text evidence="10">The sequence shown here is derived from an EMBL/GenBank/DDBJ whole genome shotgun (WGS) entry which is preliminary data.</text>
</comment>
<accession>A0A2P8GRE5</accession>
<protein>
    <recommendedName>
        <fullName evidence="2">heme oxygenase (biliverdin-producing)</fullName>
        <ecNumber evidence="2">1.14.14.18</ecNumber>
    </recommendedName>
</protein>
<keyword evidence="6 9" id="KW-0408">Iron</keyword>
<dbReference type="PANTHER" id="PTHR10720">
    <property type="entry name" value="HEME OXYGENASE"/>
    <property type="match status" value="1"/>
</dbReference>
<dbReference type="Proteomes" id="UP000241203">
    <property type="component" value="Unassembled WGS sequence"/>
</dbReference>
<evidence type="ECO:0000256" key="4">
    <source>
        <dbReference type="ARBA" id="ARBA00022723"/>
    </source>
</evidence>
<dbReference type="EMBL" id="RZGY01000001">
    <property type="protein sequence ID" value="RUQ85552.1"/>
    <property type="molecule type" value="Genomic_DNA"/>
</dbReference>
<keyword evidence="13" id="KW-1185">Reference proteome</keyword>
<dbReference type="InterPro" id="IPR016053">
    <property type="entry name" value="Haem_Oase-like"/>
</dbReference>
<sequence>MDTTIAPTAEHAAPGVAALLREATDAQHRTAESRPFMTALMGGELDLAAYTLYLAQFARIYAALESRDTVPTDPSVLQDRRLDRAAAIDGDLAALGAPDWRDTVPALPATIVYEEHLRAIARTEPLRLVAHHYTRYLGDLSGGQVMATMLRRHYGATDEQLSYFRFDELGPLVPYKRGYRDALDALDLTDADRDVLVAEARAAFDANTAVFDDLQKVVAAR</sequence>
<dbReference type="Pfam" id="PF01126">
    <property type="entry name" value="Heme_oxygenase"/>
    <property type="match status" value="1"/>
</dbReference>
<dbReference type="PRINTS" id="PR00088">
    <property type="entry name" value="HAEMOXYGNASE"/>
</dbReference>
<keyword evidence="4 9" id="KW-0479">Metal-binding</keyword>
<evidence type="ECO:0000256" key="7">
    <source>
        <dbReference type="ARBA" id="ARBA00048328"/>
    </source>
</evidence>
<dbReference type="AlphaFoldDB" id="A0A2P8GRE5"/>
<gene>
    <name evidence="10" type="ORF">CLV49_0123</name>
    <name evidence="11" type="ORF">ELQ93_00450</name>
</gene>
<dbReference type="GO" id="GO:0042167">
    <property type="term" value="P:heme catabolic process"/>
    <property type="evidence" value="ECO:0007669"/>
    <property type="project" value="TreeGrafter"/>
</dbReference>
<dbReference type="InterPro" id="IPR016084">
    <property type="entry name" value="Haem_Oase-like_multi-hlx"/>
</dbReference>
<dbReference type="CDD" id="cd19165">
    <property type="entry name" value="HemeO"/>
    <property type="match status" value="1"/>
</dbReference>
<dbReference type="PIRSF" id="PIRSF000343">
    <property type="entry name" value="Haem_Oase"/>
    <property type="match status" value="1"/>
</dbReference>
<proteinExistence type="inferred from homology"/>
<evidence type="ECO:0000256" key="1">
    <source>
        <dbReference type="ARBA" id="ARBA00006134"/>
    </source>
</evidence>
<dbReference type="GO" id="GO:0006788">
    <property type="term" value="P:heme oxidation"/>
    <property type="evidence" value="ECO:0007669"/>
    <property type="project" value="InterPro"/>
</dbReference>
<keyword evidence="5" id="KW-0560">Oxidoreductase</keyword>
<evidence type="ECO:0000256" key="8">
    <source>
        <dbReference type="PIRSR" id="PIRSR000343-1"/>
    </source>
</evidence>
<name>A0A2P8GRE5_9MICO</name>
<dbReference type="OrthoDB" id="5493802at2"/>
<evidence type="ECO:0000313" key="12">
    <source>
        <dbReference type="Proteomes" id="UP000241203"/>
    </source>
</evidence>
<dbReference type="Proteomes" id="UP000268291">
    <property type="component" value="Unassembled WGS sequence"/>
</dbReference>
<reference evidence="11 13" key="2">
    <citation type="submission" date="2018-12" db="EMBL/GenBank/DDBJ databases">
        <authorList>
            <person name="hu s."/>
            <person name="Xu Y."/>
            <person name="Xu B."/>
            <person name="Li F."/>
        </authorList>
    </citation>
    <scope>NUCLEOTIDE SEQUENCE [LARGE SCALE GENOMIC DNA]</scope>
    <source>
        <strain evidence="11 13">KSW2-17</strain>
    </source>
</reference>
<dbReference type="RefSeq" id="WP_106561795.1">
    <property type="nucleotide sequence ID" value="NZ_PYAU01000001.1"/>
</dbReference>
<dbReference type="GO" id="GO:0006979">
    <property type="term" value="P:response to oxidative stress"/>
    <property type="evidence" value="ECO:0007669"/>
    <property type="project" value="TreeGrafter"/>
</dbReference>
<feature type="binding site" evidence="8">
    <location>
        <position position="133"/>
    </location>
    <ligand>
        <name>heme b</name>
        <dbReference type="ChEBI" id="CHEBI:60344"/>
    </ligand>
</feature>
<feature type="binding site" description="axial binding residue" evidence="9">
    <location>
        <position position="28"/>
    </location>
    <ligand>
        <name>heme b</name>
        <dbReference type="ChEBI" id="CHEBI:60344"/>
    </ligand>
    <ligandPart>
        <name>Fe</name>
        <dbReference type="ChEBI" id="CHEBI:18248"/>
    </ligandPart>
</feature>